<keyword evidence="2" id="KW-1185">Reference proteome</keyword>
<evidence type="ECO:0000313" key="2">
    <source>
        <dbReference type="Proteomes" id="UP000297777"/>
    </source>
</evidence>
<reference evidence="1 2" key="1">
    <citation type="submission" date="2017-12" db="EMBL/GenBank/DDBJ databases">
        <title>Comparative genomics of Botrytis spp.</title>
        <authorList>
            <person name="Valero-Jimenez C.A."/>
            <person name="Tapia P."/>
            <person name="Veloso J."/>
            <person name="Silva-Moreno E."/>
            <person name="Staats M."/>
            <person name="Valdes J.H."/>
            <person name="Van Kan J.A.L."/>
        </authorList>
    </citation>
    <scope>NUCLEOTIDE SEQUENCE [LARGE SCALE GENOMIC DNA]</scope>
    <source>
        <strain evidence="1 2">Bt9001</strain>
    </source>
</reference>
<comment type="caution">
    <text evidence="1">The sequence shown here is derived from an EMBL/GenBank/DDBJ whole genome shotgun (WGS) entry which is preliminary data.</text>
</comment>
<organism evidence="1 2">
    <name type="scientific">Botrytis tulipae</name>
    <dbReference type="NCBI Taxonomy" id="87230"/>
    <lineage>
        <taxon>Eukaryota</taxon>
        <taxon>Fungi</taxon>
        <taxon>Dikarya</taxon>
        <taxon>Ascomycota</taxon>
        <taxon>Pezizomycotina</taxon>
        <taxon>Leotiomycetes</taxon>
        <taxon>Helotiales</taxon>
        <taxon>Sclerotiniaceae</taxon>
        <taxon>Botrytis</taxon>
    </lineage>
</organism>
<dbReference type="Proteomes" id="UP000297777">
    <property type="component" value="Unassembled WGS sequence"/>
</dbReference>
<evidence type="ECO:0000313" key="1">
    <source>
        <dbReference type="EMBL" id="TGO15555.1"/>
    </source>
</evidence>
<dbReference type="AlphaFoldDB" id="A0A4Z1ETI1"/>
<sequence>MPTPYYALPRRPRFFRIQVFFGREATGGYEYSWTEQWWIYPEISYRSFVRRCNRSLMQRHPNTVLREFRLLLNVSSDTYDKITPTNIQAVMRDLRSTRGSRIIFPAYIKRRHLVVDSNNRSVRMEGYQSS</sequence>
<gene>
    <name evidence="1" type="ORF">BTUL_0039g00740</name>
</gene>
<protein>
    <submittedName>
        <fullName evidence="1">Uncharacterized protein</fullName>
    </submittedName>
</protein>
<accession>A0A4Z1ETI1</accession>
<dbReference type="OrthoDB" id="3465870at2759"/>
<dbReference type="EMBL" id="PQXH01000039">
    <property type="protein sequence ID" value="TGO15555.1"/>
    <property type="molecule type" value="Genomic_DNA"/>
</dbReference>
<name>A0A4Z1ETI1_9HELO</name>
<proteinExistence type="predicted"/>